<evidence type="ECO:0000313" key="3">
    <source>
        <dbReference type="Proteomes" id="UP000620075"/>
    </source>
</evidence>
<keyword evidence="1" id="KW-0808">Transferase</keyword>
<evidence type="ECO:0000256" key="1">
    <source>
        <dbReference type="ARBA" id="ARBA00022679"/>
    </source>
</evidence>
<sequence length="364" mass="39374">MSDGLAVDQFVPALLPHDAVGAHTLESRRAFREAGLSTTIWARTIHHQYAGEARPYRQFGRLAARSSQRRLLLYQSAAISHGIVDYLLKRPEPKSISYHNLTPPEFYDRFSPSVAAELREAAFELARLAPLVRVATADSEFNATDLKKLGVPDVRVIPPYIAAGDRLPVDQAEVTRLRAGKRGPALLFVGRLVPNKNHQQLIRLVATLRAGWNAHAKLYLVGPAGPTTNAADLQRLATRLAPAGVIFMGSVGAAQLRALYEVADVFVSMSEHEGFGVPLVEAMLARLPVVALERGAVGETLGGSGVLLRSSELTFAAAMVARVIEDEALRNRLIEGQVQRARELQSVPRDDLLVAAARAAAVGA</sequence>
<accession>A0A934KF28</accession>
<dbReference type="Proteomes" id="UP000620075">
    <property type="component" value="Unassembled WGS sequence"/>
</dbReference>
<dbReference type="GO" id="GO:0009103">
    <property type="term" value="P:lipopolysaccharide biosynthetic process"/>
    <property type="evidence" value="ECO:0007669"/>
    <property type="project" value="TreeGrafter"/>
</dbReference>
<proteinExistence type="predicted"/>
<dbReference type="SUPFAM" id="SSF53756">
    <property type="entry name" value="UDP-Glycosyltransferase/glycogen phosphorylase"/>
    <property type="match status" value="1"/>
</dbReference>
<organism evidence="2 3">
    <name type="scientific">Candidatus Dormiibacter inghamiae</name>
    <dbReference type="NCBI Taxonomy" id="3127013"/>
    <lineage>
        <taxon>Bacteria</taxon>
        <taxon>Bacillati</taxon>
        <taxon>Candidatus Dormiibacterota</taxon>
        <taxon>Candidatus Dormibacteria</taxon>
        <taxon>Candidatus Dormibacterales</taxon>
        <taxon>Candidatus Dormibacteraceae</taxon>
        <taxon>Candidatus Dormiibacter</taxon>
    </lineage>
</organism>
<dbReference type="Pfam" id="PF13692">
    <property type="entry name" value="Glyco_trans_1_4"/>
    <property type="match status" value="1"/>
</dbReference>
<protein>
    <submittedName>
        <fullName evidence="2">Glycosyltransferase</fullName>
    </submittedName>
</protein>
<dbReference type="AlphaFoldDB" id="A0A934KF28"/>
<dbReference type="Gene3D" id="3.40.50.2000">
    <property type="entry name" value="Glycogen Phosphorylase B"/>
    <property type="match status" value="2"/>
</dbReference>
<gene>
    <name evidence="2" type="ORF">JF888_04605</name>
</gene>
<name>A0A934KF28_9BACT</name>
<reference evidence="2 3" key="1">
    <citation type="submission" date="2020-10" db="EMBL/GenBank/DDBJ databases">
        <title>Ca. Dormibacterota MAGs.</title>
        <authorList>
            <person name="Montgomery K."/>
        </authorList>
    </citation>
    <scope>NUCLEOTIDE SEQUENCE [LARGE SCALE GENOMIC DNA]</scope>
    <source>
        <strain evidence="2">SC8811_S16_3</strain>
    </source>
</reference>
<dbReference type="PANTHER" id="PTHR46401">
    <property type="entry name" value="GLYCOSYLTRANSFERASE WBBK-RELATED"/>
    <property type="match status" value="1"/>
</dbReference>
<comment type="caution">
    <text evidence="2">The sequence shown here is derived from an EMBL/GenBank/DDBJ whole genome shotgun (WGS) entry which is preliminary data.</text>
</comment>
<dbReference type="PANTHER" id="PTHR46401:SF2">
    <property type="entry name" value="GLYCOSYLTRANSFERASE WBBK-RELATED"/>
    <property type="match status" value="1"/>
</dbReference>
<dbReference type="EMBL" id="JAEKNQ010000019">
    <property type="protein sequence ID" value="MBJ7602462.1"/>
    <property type="molecule type" value="Genomic_DNA"/>
</dbReference>
<dbReference type="GO" id="GO:0016757">
    <property type="term" value="F:glycosyltransferase activity"/>
    <property type="evidence" value="ECO:0007669"/>
    <property type="project" value="TreeGrafter"/>
</dbReference>
<dbReference type="RefSeq" id="WP_338176982.1">
    <property type="nucleotide sequence ID" value="NZ_JAEKNQ010000019.1"/>
</dbReference>
<evidence type="ECO:0000313" key="2">
    <source>
        <dbReference type="EMBL" id="MBJ7602462.1"/>
    </source>
</evidence>